<protein>
    <recommendedName>
        <fullName evidence="8">Cationic amino acid transporter C-terminal domain-containing protein</fullName>
    </recommendedName>
</protein>
<feature type="transmembrane region" description="Helical" evidence="7">
    <location>
        <begin position="156"/>
        <end position="177"/>
    </location>
</feature>
<name>A0A267H3R4_9PLAT</name>
<keyword evidence="10" id="KW-1185">Reference proteome</keyword>
<evidence type="ECO:0000256" key="5">
    <source>
        <dbReference type="ARBA" id="ARBA00023136"/>
    </source>
</evidence>
<evidence type="ECO:0000259" key="8">
    <source>
        <dbReference type="Pfam" id="PF13906"/>
    </source>
</evidence>
<feature type="non-terminal residue" evidence="9">
    <location>
        <position position="1"/>
    </location>
</feature>
<dbReference type="AlphaFoldDB" id="A0A267H3R4"/>
<evidence type="ECO:0000256" key="3">
    <source>
        <dbReference type="ARBA" id="ARBA00022692"/>
    </source>
</evidence>
<evidence type="ECO:0000256" key="1">
    <source>
        <dbReference type="ARBA" id="ARBA00004141"/>
    </source>
</evidence>
<organism evidence="9 10">
    <name type="scientific">Macrostomum lignano</name>
    <dbReference type="NCBI Taxonomy" id="282301"/>
    <lineage>
        <taxon>Eukaryota</taxon>
        <taxon>Metazoa</taxon>
        <taxon>Spiralia</taxon>
        <taxon>Lophotrochozoa</taxon>
        <taxon>Platyhelminthes</taxon>
        <taxon>Rhabditophora</taxon>
        <taxon>Macrostomorpha</taxon>
        <taxon>Macrostomida</taxon>
        <taxon>Macrostomidae</taxon>
        <taxon>Macrostomum</taxon>
    </lineage>
</organism>
<dbReference type="Gene3D" id="1.20.1740.10">
    <property type="entry name" value="Amino acid/polyamine transporter I"/>
    <property type="match status" value="1"/>
</dbReference>
<feature type="transmembrane region" description="Helical" evidence="7">
    <location>
        <begin position="123"/>
        <end position="144"/>
    </location>
</feature>
<accession>A0A267H3R4</accession>
<feature type="transmembrane region" description="Helical" evidence="7">
    <location>
        <begin position="448"/>
        <end position="467"/>
    </location>
</feature>
<feature type="transmembrane region" description="Helical" evidence="7">
    <location>
        <begin position="226"/>
        <end position="245"/>
    </location>
</feature>
<sequence>AMFKIADQSTAANSTVVSCLPSLSALPLLLPLSTDNPSLLQHHIMTGAANRRQNSILSSCCSGGGTFLGKLLRQKSLTEARSLETPLKRCLTAYQLIFYGIAHMAGAGIYVLAGTVIKTKAGPAASLSFLLCALLSVFTGLCYVEFSTLIPRAGSCYTFTYITLGELPAFLVGWTMISDLVIGMASVAKAFSSTVDAISHQAISNATRTHFGSLPESDYLDPNIDLVAFSLIIALMLLTLTGAAISMSVNMVLSAVQCVCLTLMAGACYVLGSPDNWSAERGGFFPFGASGVINGATVAIFAFSGFEAIANAAEECKDPRRSLPVALLTSLGIITLLYFASSLGLSYLSPYRELDAGSPFVVAFQSHGVAWLSYVAAGGTLLATGATKLATIYVMPRLFYALAADGVIFPCFAYVQPRLGVPLVGLVFGGLLSALLALVFNIHTLANFVSMGVLLSYLMIGVDLFYLRYLLHRWDDHSLRAWACCISPGLANWLCRRSTLTRLFVGYLGVSLVTGVLINYAAPLLTWWALLATVLVGAVNLLMLVCLCAYQPRTVEPGVYEAPLMPLPPLMAFFINAVLIVRLEWLTWVRFLVWSIFGLIMYGAYGYRNSVSAKGTQQSIPLDTADLTSPDAAAAASSGLNEIESADAESQCSEDTAPLMMGGRSSAKLTASVSNGNDFRG</sequence>
<dbReference type="GO" id="GO:0005886">
    <property type="term" value="C:plasma membrane"/>
    <property type="evidence" value="ECO:0007669"/>
    <property type="project" value="TreeGrafter"/>
</dbReference>
<keyword evidence="3 7" id="KW-0812">Transmembrane</keyword>
<feature type="transmembrane region" description="Helical" evidence="7">
    <location>
        <begin position="368"/>
        <end position="386"/>
    </location>
</feature>
<feature type="transmembrane region" description="Helical" evidence="7">
    <location>
        <begin position="96"/>
        <end position="117"/>
    </location>
</feature>
<feature type="compositionally biased region" description="Polar residues" evidence="6">
    <location>
        <begin position="667"/>
        <end position="681"/>
    </location>
</feature>
<dbReference type="PANTHER" id="PTHR43243">
    <property type="entry name" value="INNER MEMBRANE TRANSPORTER YGJI-RELATED"/>
    <property type="match status" value="1"/>
</dbReference>
<evidence type="ECO:0000313" key="9">
    <source>
        <dbReference type="EMBL" id="PAA92169.1"/>
    </source>
</evidence>
<feature type="domain" description="Cationic amino acid transporter C-terminal" evidence="8">
    <location>
        <begin position="560"/>
        <end position="610"/>
    </location>
</feature>
<keyword evidence="2" id="KW-0813">Transport</keyword>
<feature type="transmembrane region" description="Helical" evidence="7">
    <location>
        <begin position="325"/>
        <end position="348"/>
    </location>
</feature>
<evidence type="ECO:0000256" key="7">
    <source>
        <dbReference type="SAM" id="Phobius"/>
    </source>
</evidence>
<reference evidence="9 10" key="1">
    <citation type="submission" date="2017-06" db="EMBL/GenBank/DDBJ databases">
        <title>A platform for efficient transgenesis in Macrostomum lignano, a flatworm model organism for stem cell research.</title>
        <authorList>
            <person name="Berezikov E."/>
        </authorList>
    </citation>
    <scope>NUCLEOTIDE SEQUENCE [LARGE SCALE GENOMIC DNA]</scope>
    <source>
        <strain evidence="9">DV1</strain>
        <tissue evidence="9">Whole organism</tissue>
    </source>
</reference>
<feature type="transmembrane region" description="Helical" evidence="7">
    <location>
        <begin position="479"/>
        <end position="495"/>
    </location>
</feature>
<feature type="transmembrane region" description="Helical" evidence="7">
    <location>
        <begin position="527"/>
        <end position="550"/>
    </location>
</feature>
<keyword evidence="5 7" id="KW-0472">Membrane</keyword>
<feature type="transmembrane region" description="Helical" evidence="7">
    <location>
        <begin position="562"/>
        <end position="581"/>
    </location>
</feature>
<evidence type="ECO:0000256" key="6">
    <source>
        <dbReference type="SAM" id="MobiDB-lite"/>
    </source>
</evidence>
<feature type="transmembrane region" description="Helical" evidence="7">
    <location>
        <begin position="421"/>
        <end position="441"/>
    </location>
</feature>
<dbReference type="STRING" id="282301.A0A267H3R4"/>
<feature type="transmembrane region" description="Helical" evidence="7">
    <location>
        <begin position="252"/>
        <end position="272"/>
    </location>
</feature>
<feature type="region of interest" description="Disordered" evidence="6">
    <location>
        <begin position="644"/>
        <end position="681"/>
    </location>
</feature>
<dbReference type="PANTHER" id="PTHR43243:SF4">
    <property type="entry name" value="CATIONIC AMINO ACID TRANSPORTER 4"/>
    <property type="match status" value="1"/>
</dbReference>
<feature type="transmembrane region" description="Helical" evidence="7">
    <location>
        <begin position="502"/>
        <end position="521"/>
    </location>
</feature>
<dbReference type="Pfam" id="PF13520">
    <property type="entry name" value="AA_permease_2"/>
    <property type="match status" value="1"/>
</dbReference>
<feature type="transmembrane region" description="Helical" evidence="7">
    <location>
        <begin position="587"/>
        <end position="605"/>
    </location>
</feature>
<comment type="caution">
    <text evidence="9">The sequence shown here is derived from an EMBL/GenBank/DDBJ whole genome shotgun (WGS) entry which is preliminary data.</text>
</comment>
<dbReference type="EMBL" id="NIVC01000061">
    <property type="protein sequence ID" value="PAA92169.1"/>
    <property type="molecule type" value="Genomic_DNA"/>
</dbReference>
<feature type="transmembrane region" description="Helical" evidence="7">
    <location>
        <begin position="292"/>
        <end position="313"/>
    </location>
</feature>
<dbReference type="GO" id="GO:0015171">
    <property type="term" value="F:amino acid transmembrane transporter activity"/>
    <property type="evidence" value="ECO:0007669"/>
    <property type="project" value="TreeGrafter"/>
</dbReference>
<gene>
    <name evidence="9" type="ORF">BOX15_Mlig025469g1</name>
</gene>
<dbReference type="InterPro" id="IPR029485">
    <property type="entry name" value="CAT_C"/>
</dbReference>
<dbReference type="InterPro" id="IPR002293">
    <property type="entry name" value="AA/rel_permease1"/>
</dbReference>
<evidence type="ECO:0000256" key="4">
    <source>
        <dbReference type="ARBA" id="ARBA00022989"/>
    </source>
</evidence>
<dbReference type="Proteomes" id="UP000215902">
    <property type="component" value="Unassembled WGS sequence"/>
</dbReference>
<evidence type="ECO:0000256" key="2">
    <source>
        <dbReference type="ARBA" id="ARBA00022448"/>
    </source>
</evidence>
<proteinExistence type="predicted"/>
<feature type="transmembrane region" description="Helical" evidence="7">
    <location>
        <begin position="398"/>
        <end position="415"/>
    </location>
</feature>
<keyword evidence="4 7" id="KW-1133">Transmembrane helix</keyword>
<dbReference type="OrthoDB" id="3900342at2759"/>
<evidence type="ECO:0000313" key="10">
    <source>
        <dbReference type="Proteomes" id="UP000215902"/>
    </source>
</evidence>
<comment type="subcellular location">
    <subcellularLocation>
        <location evidence="1">Membrane</location>
        <topology evidence="1">Multi-pass membrane protein</topology>
    </subcellularLocation>
</comment>
<dbReference type="Pfam" id="PF13906">
    <property type="entry name" value="AA_permease_C"/>
    <property type="match status" value="1"/>
</dbReference>